<keyword evidence="2" id="KW-1185">Reference proteome</keyword>
<dbReference type="EMBL" id="CM056742">
    <property type="protein sequence ID" value="KAJ8678368.1"/>
    <property type="molecule type" value="Genomic_DNA"/>
</dbReference>
<proteinExistence type="predicted"/>
<comment type="caution">
    <text evidence="1">The sequence shown here is derived from an EMBL/GenBank/DDBJ whole genome shotgun (WGS) entry which is preliminary data.</text>
</comment>
<sequence>MDAEEANLLNTWVCDTLTSWGLRKLIPDFERNDITKDIFFKLNETTIDKLIPSIGLNILFKEKLDQLKNFLDINGNSHKDEDETIHPQNNDSSNEDNFGLPMRIIMELDNFAENQNPTDNNPKLDNDLNIQTRVTGASANSTTSRYLTYEEFCFILDSTIYGKLLHANYKRTGRIDKSYLTKALMPSILVKNPNYRLNKQDWDVILSHMKKYSPDEKLTSFYAAKTGSTKSTSGCWYNWYRTVTNDLKKEGLIDFDADDEPAPKKKRNVPNLNQNEEDASEGVFDEDEDMETLQNEFGDKEKMFPIWKRTLAPRSLLDNDIDVEGQIARYKPLQQSYGYELASLVFIFLVKMHDLIGSFGKLWPEVAHLIVKIAEEDSRCMDAKKFYQENKYLVQEGKESLLGLLLLPLVEETKNVKAKWRPTKNEVKDGFILHLQTLDDFKQKQEKKMETYRSHGCKSIQPYVVLVGSLHKPDSCWIQINNYQYVVKDPLDAVESCFKLFFALNADYPPECKHVWTFIQEHIFKMKSQDVIAPVDNLIRALDVKKNEIQNKSRRSRQK</sequence>
<reference evidence="1" key="1">
    <citation type="submission" date="2023-04" db="EMBL/GenBank/DDBJ databases">
        <title>A chromosome-level genome assembly of the parasitoid wasp Eretmocerus hayati.</title>
        <authorList>
            <person name="Zhong Y."/>
            <person name="Liu S."/>
            <person name="Liu Y."/>
        </authorList>
    </citation>
    <scope>NUCLEOTIDE SEQUENCE</scope>
    <source>
        <strain evidence="1">ZJU_SS_LIU_2023</strain>
    </source>
</reference>
<name>A0ACC2P4H3_9HYME</name>
<gene>
    <name evidence="1" type="ORF">QAD02_014155</name>
</gene>
<accession>A0ACC2P4H3</accession>
<evidence type="ECO:0000313" key="1">
    <source>
        <dbReference type="EMBL" id="KAJ8678368.1"/>
    </source>
</evidence>
<dbReference type="Proteomes" id="UP001239111">
    <property type="component" value="Chromosome 2"/>
</dbReference>
<organism evidence="1 2">
    <name type="scientific">Eretmocerus hayati</name>
    <dbReference type="NCBI Taxonomy" id="131215"/>
    <lineage>
        <taxon>Eukaryota</taxon>
        <taxon>Metazoa</taxon>
        <taxon>Ecdysozoa</taxon>
        <taxon>Arthropoda</taxon>
        <taxon>Hexapoda</taxon>
        <taxon>Insecta</taxon>
        <taxon>Pterygota</taxon>
        <taxon>Neoptera</taxon>
        <taxon>Endopterygota</taxon>
        <taxon>Hymenoptera</taxon>
        <taxon>Apocrita</taxon>
        <taxon>Proctotrupomorpha</taxon>
        <taxon>Chalcidoidea</taxon>
        <taxon>Aphelinidae</taxon>
        <taxon>Aphelininae</taxon>
        <taxon>Eretmocerus</taxon>
    </lineage>
</organism>
<protein>
    <submittedName>
        <fullName evidence="1">Uncharacterized protein</fullName>
    </submittedName>
</protein>
<evidence type="ECO:0000313" key="2">
    <source>
        <dbReference type="Proteomes" id="UP001239111"/>
    </source>
</evidence>